<sequence>MWGISVNLRKGVSIQKVLILCFVNLAKIKLGGKVIEGKTKIVYEIADQPDRVLLQSKDRITAGDGARSHELEGKAAISTSTTCAIFKLLTEAGIRTHFIGKHSDTELLAYKCDMIPIEWVTRRIATGSFIRRHKSVAEGYRFSPPKLETFFKDDANHDPQWSHEECIAAKIKVGNRVIREDDINIMGKMTVAVFEILERAWASLDCSLIDMKIEFGVRTDTGELVVSDFIDSDSWRLWPAGDSRLMKDKEVYRQLKEVTSEGLETVKRNFQWVAERVEKLIPKPSGRAVVLMGSPSDTAHCEKIRDYCKSYGVPCELRVSSAHKGSHDTLQILSEYEGEGIPTVFIAVAGRSNGLGPVLAGNSTWPVINCPPVSADWAAQDVWSSLRLPSGLGCGTVISTEAAALNAAQILALSDHMIWSRLRAKQVNARIALIQSDQNVRDNK</sequence>
<comment type="similarity">
    <text evidence="3">In the C-terminal section; belongs to the AIR carboxylase family. Class II subfamily.</text>
</comment>
<dbReference type="Pfam" id="PF01259">
    <property type="entry name" value="SAICAR_synt"/>
    <property type="match status" value="1"/>
</dbReference>
<dbReference type="FunFam" id="3.30.200.20:FF:000183">
    <property type="entry name" value="Probable multifunctional protein ADE2"/>
    <property type="match status" value="1"/>
</dbReference>
<keyword evidence="11" id="KW-0511">Multifunctional enzyme</keyword>
<dbReference type="Proteomes" id="UP001347796">
    <property type="component" value="Unassembled WGS sequence"/>
</dbReference>
<dbReference type="FunFam" id="3.30.470.20:FF:000020">
    <property type="entry name" value="Probable multifunctional protein ADE2"/>
    <property type="match status" value="1"/>
</dbReference>
<dbReference type="PANTHER" id="PTHR43599">
    <property type="entry name" value="MULTIFUNCTIONAL PROTEIN ADE2"/>
    <property type="match status" value="1"/>
</dbReference>
<dbReference type="InterPro" id="IPR018236">
    <property type="entry name" value="SAICAR_synthetase_CS"/>
</dbReference>
<evidence type="ECO:0000256" key="8">
    <source>
        <dbReference type="ARBA" id="ARBA00022793"/>
    </source>
</evidence>
<comment type="pathway">
    <text evidence="1">Purine metabolism; IMP biosynthesis via de novo pathway; 5-amino-1-(5-phospho-D-ribosyl)imidazole-4-carboxamide from 5-amino-1-(5-phospho-D-ribosyl)imidazole-4-carboxylate: step 1/2.</text>
</comment>
<protein>
    <recommendedName>
        <fullName evidence="12">PurE domain-containing protein</fullName>
    </recommendedName>
</protein>
<dbReference type="CDD" id="cd01416">
    <property type="entry name" value="SAICAR_synt_Ade5"/>
    <property type="match status" value="1"/>
</dbReference>
<dbReference type="HAMAP" id="MF_02045">
    <property type="entry name" value="PurE_classII"/>
    <property type="match status" value="1"/>
</dbReference>
<dbReference type="HAMAP" id="MF_00137">
    <property type="entry name" value="SAICAR_synth"/>
    <property type="match status" value="1"/>
</dbReference>
<evidence type="ECO:0000256" key="9">
    <source>
        <dbReference type="ARBA" id="ARBA00022840"/>
    </source>
</evidence>
<dbReference type="InterPro" id="IPR050089">
    <property type="entry name" value="SAICAR_synthetase"/>
</dbReference>
<dbReference type="SMART" id="SM01001">
    <property type="entry name" value="AIRC"/>
    <property type="match status" value="1"/>
</dbReference>
<keyword evidence="7" id="KW-0658">Purine biosynthesis</keyword>
<dbReference type="PANTHER" id="PTHR43599:SF3">
    <property type="entry name" value="SI:DKEY-6E2.2"/>
    <property type="match status" value="1"/>
</dbReference>
<accession>A0AAN8PJB4</accession>
<evidence type="ECO:0000256" key="7">
    <source>
        <dbReference type="ARBA" id="ARBA00022755"/>
    </source>
</evidence>
<dbReference type="InterPro" id="IPR028923">
    <property type="entry name" value="SAICAR_synt/ADE2_N"/>
</dbReference>
<comment type="pathway">
    <text evidence="2">Purine metabolism; IMP biosynthesis via de novo pathway; 5-amino-1-(5-phospho-D-ribosyl)imidazole-4-carboxylate from 5-amino-1-(5-phospho-D-ribosyl)imidazole (carboxylase route): step 1/1.</text>
</comment>
<dbReference type="SUPFAM" id="SSF52255">
    <property type="entry name" value="N5-CAIR mutase (phosphoribosylaminoimidazole carboxylase, PurE)"/>
    <property type="match status" value="1"/>
</dbReference>
<keyword evidence="8" id="KW-0210">Decarboxylase</keyword>
<dbReference type="Gene3D" id="3.40.50.1970">
    <property type="match status" value="1"/>
</dbReference>
<reference evidence="13 14" key="1">
    <citation type="submission" date="2024-01" db="EMBL/GenBank/DDBJ databases">
        <title>The genome of the rayed Mediterranean limpet Patella caerulea (Linnaeus, 1758).</title>
        <authorList>
            <person name="Anh-Thu Weber A."/>
            <person name="Halstead-Nussloch G."/>
        </authorList>
    </citation>
    <scope>NUCLEOTIDE SEQUENCE [LARGE SCALE GENOMIC DNA]</scope>
    <source>
        <strain evidence="13">AATW-2023a</strain>
        <tissue evidence="13">Whole specimen</tissue>
    </source>
</reference>
<dbReference type="PROSITE" id="PS01057">
    <property type="entry name" value="SAICAR_SYNTHETASE_1"/>
    <property type="match status" value="1"/>
</dbReference>
<evidence type="ECO:0000256" key="10">
    <source>
        <dbReference type="ARBA" id="ARBA00023239"/>
    </source>
</evidence>
<dbReference type="EMBL" id="JAZGQO010000011">
    <property type="protein sequence ID" value="KAK6172946.1"/>
    <property type="molecule type" value="Genomic_DNA"/>
</dbReference>
<comment type="similarity">
    <text evidence="4">In the N-terminal section; belongs to the SAICAR synthetase family.</text>
</comment>
<evidence type="ECO:0000313" key="13">
    <source>
        <dbReference type="EMBL" id="KAK6172946.1"/>
    </source>
</evidence>
<keyword evidence="10" id="KW-0456">Lyase</keyword>
<evidence type="ECO:0000313" key="14">
    <source>
        <dbReference type="Proteomes" id="UP001347796"/>
    </source>
</evidence>
<dbReference type="Gene3D" id="3.30.470.20">
    <property type="entry name" value="ATP-grasp fold, B domain"/>
    <property type="match status" value="1"/>
</dbReference>
<dbReference type="FunFam" id="3.40.50.1970:FF:000006">
    <property type="entry name" value="Probable multifunctional protein ADE2"/>
    <property type="match status" value="1"/>
</dbReference>
<dbReference type="AlphaFoldDB" id="A0AAN8PJB4"/>
<organism evidence="13 14">
    <name type="scientific">Patella caerulea</name>
    <name type="common">Rayed Mediterranean limpet</name>
    <dbReference type="NCBI Taxonomy" id="87958"/>
    <lineage>
        <taxon>Eukaryota</taxon>
        <taxon>Metazoa</taxon>
        <taxon>Spiralia</taxon>
        <taxon>Lophotrochozoa</taxon>
        <taxon>Mollusca</taxon>
        <taxon>Gastropoda</taxon>
        <taxon>Patellogastropoda</taxon>
        <taxon>Patelloidea</taxon>
        <taxon>Patellidae</taxon>
        <taxon>Patella</taxon>
    </lineage>
</organism>
<dbReference type="PROSITE" id="PS01058">
    <property type="entry name" value="SAICAR_SYNTHETASE_2"/>
    <property type="match status" value="1"/>
</dbReference>
<dbReference type="GO" id="GO:0016831">
    <property type="term" value="F:carboxy-lyase activity"/>
    <property type="evidence" value="ECO:0007669"/>
    <property type="project" value="UniProtKB-KW"/>
</dbReference>
<proteinExistence type="inferred from homology"/>
<evidence type="ECO:0000256" key="1">
    <source>
        <dbReference type="ARBA" id="ARBA00004672"/>
    </source>
</evidence>
<gene>
    <name evidence="13" type="ORF">SNE40_016498</name>
</gene>
<feature type="domain" description="PurE" evidence="12">
    <location>
        <begin position="286"/>
        <end position="433"/>
    </location>
</feature>
<dbReference type="InterPro" id="IPR000031">
    <property type="entry name" value="PurE_dom"/>
</dbReference>
<dbReference type="GO" id="GO:0006189">
    <property type="term" value="P:'de novo' IMP biosynthetic process"/>
    <property type="evidence" value="ECO:0007669"/>
    <property type="project" value="InterPro"/>
</dbReference>
<evidence type="ECO:0000256" key="6">
    <source>
        <dbReference type="ARBA" id="ARBA00022741"/>
    </source>
</evidence>
<dbReference type="Pfam" id="PF00731">
    <property type="entry name" value="AIRC"/>
    <property type="match status" value="1"/>
</dbReference>
<evidence type="ECO:0000256" key="3">
    <source>
        <dbReference type="ARBA" id="ARBA00010478"/>
    </source>
</evidence>
<dbReference type="SUPFAM" id="SSF56104">
    <property type="entry name" value="SAICAR synthase-like"/>
    <property type="match status" value="1"/>
</dbReference>
<evidence type="ECO:0000256" key="4">
    <source>
        <dbReference type="ARBA" id="ARBA00011020"/>
    </source>
</evidence>
<evidence type="ECO:0000256" key="11">
    <source>
        <dbReference type="ARBA" id="ARBA00023268"/>
    </source>
</evidence>
<evidence type="ECO:0000256" key="2">
    <source>
        <dbReference type="ARBA" id="ARBA00004747"/>
    </source>
</evidence>
<dbReference type="GO" id="GO:0005524">
    <property type="term" value="F:ATP binding"/>
    <property type="evidence" value="ECO:0007669"/>
    <property type="project" value="UniProtKB-KW"/>
</dbReference>
<dbReference type="GO" id="GO:0004639">
    <property type="term" value="F:phosphoribosylaminoimidazolesuccinocarboxamide synthase activity"/>
    <property type="evidence" value="ECO:0007669"/>
    <property type="project" value="InterPro"/>
</dbReference>
<evidence type="ECO:0000256" key="5">
    <source>
        <dbReference type="ARBA" id="ARBA00022598"/>
    </source>
</evidence>
<keyword evidence="14" id="KW-1185">Reference proteome</keyword>
<keyword evidence="6" id="KW-0547">Nucleotide-binding</keyword>
<keyword evidence="5" id="KW-0436">Ligase</keyword>
<dbReference type="Gene3D" id="3.30.200.20">
    <property type="entry name" value="Phosphorylase Kinase, domain 1"/>
    <property type="match status" value="1"/>
</dbReference>
<name>A0AAN8PJB4_PATCE</name>
<keyword evidence="9" id="KW-0067">ATP-binding</keyword>
<evidence type="ECO:0000259" key="12">
    <source>
        <dbReference type="SMART" id="SM01001"/>
    </source>
</evidence>
<dbReference type="GO" id="GO:0005829">
    <property type="term" value="C:cytosol"/>
    <property type="evidence" value="ECO:0007669"/>
    <property type="project" value="TreeGrafter"/>
</dbReference>
<dbReference type="InterPro" id="IPR033626">
    <property type="entry name" value="PurE_classII"/>
</dbReference>
<comment type="caution">
    <text evidence="13">The sequence shown here is derived from an EMBL/GenBank/DDBJ whole genome shotgun (WGS) entry which is preliminary data.</text>
</comment>